<organism evidence="1 2">
    <name type="scientific">Kickxella alabastrina</name>
    <dbReference type="NCBI Taxonomy" id="61397"/>
    <lineage>
        <taxon>Eukaryota</taxon>
        <taxon>Fungi</taxon>
        <taxon>Fungi incertae sedis</taxon>
        <taxon>Zoopagomycota</taxon>
        <taxon>Kickxellomycotina</taxon>
        <taxon>Kickxellomycetes</taxon>
        <taxon>Kickxellales</taxon>
        <taxon>Kickxellaceae</taxon>
        <taxon>Kickxella</taxon>
    </lineage>
</organism>
<reference evidence="1" key="1">
    <citation type="submission" date="2022-07" db="EMBL/GenBank/DDBJ databases">
        <title>Phylogenomic reconstructions and comparative analyses of Kickxellomycotina fungi.</title>
        <authorList>
            <person name="Reynolds N.K."/>
            <person name="Stajich J.E."/>
            <person name="Barry K."/>
            <person name="Grigoriev I.V."/>
            <person name="Crous P."/>
            <person name="Smith M.E."/>
        </authorList>
    </citation>
    <scope>NUCLEOTIDE SEQUENCE</scope>
    <source>
        <strain evidence="1">Benny 63K</strain>
    </source>
</reference>
<gene>
    <name evidence="1" type="ORF">LPJ66_000345</name>
</gene>
<name>A0ACC1IWE1_9FUNG</name>
<evidence type="ECO:0000313" key="1">
    <source>
        <dbReference type="EMBL" id="KAJ1902021.1"/>
    </source>
</evidence>
<keyword evidence="2" id="KW-1185">Reference proteome</keyword>
<evidence type="ECO:0000313" key="2">
    <source>
        <dbReference type="Proteomes" id="UP001150581"/>
    </source>
</evidence>
<sequence>MTFSLQLGSRARSLLPQLSKLVSSASTSHARRHISATTAPRSKSALEELAAVQKWRDNVLGKSSILWDRMDPRQLTLLDQSIRPYLPASYPSLPRDARVGDVAEGTPIPPAAYLVYFPAAKCESELAPDGYFADEAPPDPFGQRVWAGGVMNFSAENPLRVGELTSQTKRIEDVKIKERSGMDPLVIVRLVLEMYNSRGLCATENRDLAYMKPIDLQRKTVKHNRQPDFGHELVPSEILLFRYSALSWNSHRIHYDAVYARETERHPGLLVHGPLTCTLLLQLLEANMPQGMALKSFDYRAVSPMYCQQGMRLNGRWMQAPQRANTKCDVVGPKKCELWSTNDEGGISMKGVATIVPRA</sequence>
<dbReference type="Proteomes" id="UP001150581">
    <property type="component" value="Unassembled WGS sequence"/>
</dbReference>
<dbReference type="EMBL" id="JANBPG010000008">
    <property type="protein sequence ID" value="KAJ1902021.1"/>
    <property type="molecule type" value="Genomic_DNA"/>
</dbReference>
<protein>
    <submittedName>
        <fullName evidence="1">Uncharacterized protein</fullName>
    </submittedName>
</protein>
<comment type="caution">
    <text evidence="1">The sequence shown here is derived from an EMBL/GenBank/DDBJ whole genome shotgun (WGS) entry which is preliminary data.</text>
</comment>
<accession>A0ACC1IWE1</accession>
<proteinExistence type="predicted"/>